<reference evidence="2 3" key="1">
    <citation type="submission" date="2023-09" db="EMBL/GenBank/DDBJ databases">
        <title>Genomes of two closely related lineages of the louse Polyplax serrata with different host specificities.</title>
        <authorList>
            <person name="Martinu J."/>
            <person name="Tarabai H."/>
            <person name="Stefka J."/>
            <person name="Hypsa V."/>
        </authorList>
    </citation>
    <scope>NUCLEOTIDE SEQUENCE [LARGE SCALE GENOMIC DNA]</scope>
    <source>
        <strain evidence="2">98ZLc_SE</strain>
    </source>
</reference>
<sequence>MIGFLMGYQENRTNKSVFCGLGIASPNGLESTAEYTKEEGTTPGFKKWRNSIEDQLERSEGRNWNVLNDQLCQKGCRSFRGAGLENNGPLRAPTKTEEKCHRARGNVNTLKKV</sequence>
<protein>
    <submittedName>
        <fullName evidence="2">Uncharacterized protein</fullName>
    </submittedName>
</protein>
<evidence type="ECO:0000256" key="1">
    <source>
        <dbReference type="SAM" id="MobiDB-lite"/>
    </source>
</evidence>
<keyword evidence="3" id="KW-1185">Reference proteome</keyword>
<organism evidence="2 3">
    <name type="scientific">Polyplax serrata</name>
    <name type="common">Common mouse louse</name>
    <dbReference type="NCBI Taxonomy" id="468196"/>
    <lineage>
        <taxon>Eukaryota</taxon>
        <taxon>Metazoa</taxon>
        <taxon>Ecdysozoa</taxon>
        <taxon>Arthropoda</taxon>
        <taxon>Hexapoda</taxon>
        <taxon>Insecta</taxon>
        <taxon>Pterygota</taxon>
        <taxon>Neoptera</taxon>
        <taxon>Paraneoptera</taxon>
        <taxon>Psocodea</taxon>
        <taxon>Troctomorpha</taxon>
        <taxon>Phthiraptera</taxon>
        <taxon>Anoplura</taxon>
        <taxon>Polyplacidae</taxon>
        <taxon>Polyplax</taxon>
    </lineage>
</organism>
<feature type="region of interest" description="Disordered" evidence="1">
    <location>
        <begin position="83"/>
        <end position="113"/>
    </location>
</feature>
<dbReference type="EMBL" id="JAWJWF010000049">
    <property type="protein sequence ID" value="KAK6619165.1"/>
    <property type="molecule type" value="Genomic_DNA"/>
</dbReference>
<dbReference type="Proteomes" id="UP001359485">
    <property type="component" value="Unassembled WGS sequence"/>
</dbReference>
<comment type="caution">
    <text evidence="2">The sequence shown here is derived from an EMBL/GenBank/DDBJ whole genome shotgun (WGS) entry which is preliminary data.</text>
</comment>
<evidence type="ECO:0000313" key="2">
    <source>
        <dbReference type="EMBL" id="KAK6619165.1"/>
    </source>
</evidence>
<name>A0ABR1AGS7_POLSC</name>
<proteinExistence type="predicted"/>
<accession>A0ABR1AGS7</accession>
<gene>
    <name evidence="2" type="ORF">RUM44_003547</name>
</gene>
<evidence type="ECO:0000313" key="3">
    <source>
        <dbReference type="Proteomes" id="UP001359485"/>
    </source>
</evidence>